<keyword evidence="1" id="KW-0479">Metal-binding</keyword>
<accession>A0A9D9GXV9</accession>
<protein>
    <submittedName>
        <fullName evidence="6">EFR1 family ferrodoxin</fullName>
    </submittedName>
</protein>
<evidence type="ECO:0000259" key="5">
    <source>
        <dbReference type="PROSITE" id="PS51379"/>
    </source>
</evidence>
<feature type="domain" description="4Fe-4S ferredoxin-type" evidence="5">
    <location>
        <begin position="226"/>
        <end position="251"/>
    </location>
</feature>
<proteinExistence type="predicted"/>
<dbReference type="Proteomes" id="UP000823635">
    <property type="component" value="Unassembled WGS sequence"/>
</dbReference>
<dbReference type="NCBIfam" id="NF038196">
    <property type="entry name" value="ferrodoxin_EFR1"/>
    <property type="match status" value="1"/>
</dbReference>
<dbReference type="PANTHER" id="PTHR43122:SF1">
    <property type="entry name" value="IRON-SULFUR-BINDING PROTEIN"/>
    <property type="match status" value="1"/>
</dbReference>
<dbReference type="InterPro" id="IPR008254">
    <property type="entry name" value="Flavodoxin/NO_synth"/>
</dbReference>
<evidence type="ECO:0000259" key="4">
    <source>
        <dbReference type="PROSITE" id="PS50902"/>
    </source>
</evidence>
<evidence type="ECO:0000256" key="1">
    <source>
        <dbReference type="ARBA" id="ARBA00022723"/>
    </source>
</evidence>
<evidence type="ECO:0000256" key="3">
    <source>
        <dbReference type="ARBA" id="ARBA00023014"/>
    </source>
</evidence>
<reference evidence="6" key="1">
    <citation type="submission" date="2020-10" db="EMBL/GenBank/DDBJ databases">
        <authorList>
            <person name="Gilroy R."/>
        </authorList>
    </citation>
    <scope>NUCLEOTIDE SEQUENCE</scope>
    <source>
        <strain evidence="6">15467</strain>
    </source>
</reference>
<dbReference type="EMBL" id="JADINB010000003">
    <property type="protein sequence ID" value="MBO8428317.1"/>
    <property type="molecule type" value="Genomic_DNA"/>
</dbReference>
<dbReference type="PANTHER" id="PTHR43122">
    <property type="entry name" value="FERREDOXIN SUBUNIT OF PYRUVATE:FLAVODOXIN OXIDOREDUCTASE-RELATED"/>
    <property type="match status" value="1"/>
</dbReference>
<keyword evidence="3" id="KW-0411">Iron-sulfur</keyword>
<dbReference type="PROSITE" id="PS51379">
    <property type="entry name" value="4FE4S_FER_2"/>
    <property type="match status" value="2"/>
</dbReference>
<evidence type="ECO:0000313" key="7">
    <source>
        <dbReference type="Proteomes" id="UP000823635"/>
    </source>
</evidence>
<dbReference type="GO" id="GO:0010181">
    <property type="term" value="F:FMN binding"/>
    <property type="evidence" value="ECO:0007669"/>
    <property type="project" value="InterPro"/>
</dbReference>
<dbReference type="SUPFAM" id="SSF54862">
    <property type="entry name" value="4Fe-4S ferredoxins"/>
    <property type="match status" value="1"/>
</dbReference>
<dbReference type="PROSITE" id="PS50902">
    <property type="entry name" value="FLAVODOXIN_LIKE"/>
    <property type="match status" value="1"/>
</dbReference>
<dbReference type="InterPro" id="IPR017900">
    <property type="entry name" value="4Fe4S_Fe_S_CS"/>
</dbReference>
<organism evidence="6 7">
    <name type="scientific">Candidatus Egerieousia excrementavium</name>
    <dbReference type="NCBI Taxonomy" id="2840778"/>
    <lineage>
        <taxon>Bacteria</taxon>
        <taxon>Pseudomonadati</taxon>
        <taxon>Bacteroidota</taxon>
        <taxon>Bacteroidia</taxon>
        <taxon>Bacteroidales</taxon>
        <taxon>Candidatus Egerieousia</taxon>
    </lineage>
</organism>
<dbReference type="InterPro" id="IPR029039">
    <property type="entry name" value="Flavoprotein-like_sf"/>
</dbReference>
<dbReference type="PROSITE" id="PS00198">
    <property type="entry name" value="4FE4S_FER_1"/>
    <property type="match status" value="1"/>
</dbReference>
<keyword evidence="2" id="KW-0408">Iron</keyword>
<dbReference type="GO" id="GO:0046872">
    <property type="term" value="F:metal ion binding"/>
    <property type="evidence" value="ECO:0007669"/>
    <property type="project" value="UniProtKB-KW"/>
</dbReference>
<dbReference type="Pfam" id="PF12837">
    <property type="entry name" value="Fer4_6"/>
    <property type="match status" value="1"/>
</dbReference>
<comment type="caution">
    <text evidence="6">The sequence shown here is derived from an EMBL/GenBank/DDBJ whole genome shotgun (WGS) entry which is preliminary data.</text>
</comment>
<dbReference type="InterPro" id="IPR017896">
    <property type="entry name" value="4Fe4S_Fe-S-bd"/>
</dbReference>
<dbReference type="Gene3D" id="3.40.50.360">
    <property type="match status" value="1"/>
</dbReference>
<gene>
    <name evidence="6" type="ORF">IAC68_00075</name>
</gene>
<evidence type="ECO:0000256" key="2">
    <source>
        <dbReference type="ARBA" id="ARBA00023004"/>
    </source>
</evidence>
<evidence type="ECO:0000313" key="6">
    <source>
        <dbReference type="EMBL" id="MBO8428317.1"/>
    </source>
</evidence>
<dbReference type="SUPFAM" id="SSF52218">
    <property type="entry name" value="Flavoproteins"/>
    <property type="match status" value="1"/>
</dbReference>
<dbReference type="GO" id="GO:0051536">
    <property type="term" value="F:iron-sulfur cluster binding"/>
    <property type="evidence" value="ECO:0007669"/>
    <property type="project" value="UniProtKB-KW"/>
</dbReference>
<sequence>MGKYTKVTALYFSPTHTTKKVVEKIAASLAEMLGIECDSIDITTPESRKKQIIFNSNNIVIFGSPVYIGRLPNLISPYFKTFAGNGATAVAVVVYGNRAYDDALAEARDILLSDGFKCVAAAAFIGEHSFSRILGGGRPDDADLEIAARYARRIYEKLSDGKAGEVFAVPGNPEALRAFYHATDKNGSSVDIRKVKPQTDKSLCNNCGFCASICPMGSINPADCSDITGICIKCCACVKRCPNNAKYFDDPDYLGHKSLLEEKFASMRKNPELYV</sequence>
<dbReference type="InterPro" id="IPR047964">
    <property type="entry name" value="EFR1-like"/>
</dbReference>
<feature type="domain" description="4Fe-4S ferredoxin-type" evidence="5">
    <location>
        <begin position="195"/>
        <end position="224"/>
    </location>
</feature>
<reference evidence="6" key="2">
    <citation type="journal article" date="2021" name="PeerJ">
        <title>Extensive microbial diversity within the chicken gut microbiome revealed by metagenomics and culture.</title>
        <authorList>
            <person name="Gilroy R."/>
            <person name="Ravi A."/>
            <person name="Getino M."/>
            <person name="Pursley I."/>
            <person name="Horton D.L."/>
            <person name="Alikhan N.F."/>
            <person name="Baker D."/>
            <person name="Gharbi K."/>
            <person name="Hall N."/>
            <person name="Watson M."/>
            <person name="Adriaenssens E.M."/>
            <person name="Foster-Nyarko E."/>
            <person name="Jarju S."/>
            <person name="Secka A."/>
            <person name="Antonio M."/>
            <person name="Oren A."/>
            <person name="Chaudhuri R.R."/>
            <person name="La Ragione R."/>
            <person name="Hildebrand F."/>
            <person name="Pallen M.J."/>
        </authorList>
    </citation>
    <scope>NUCLEOTIDE SEQUENCE</scope>
    <source>
        <strain evidence="6">15467</strain>
    </source>
</reference>
<dbReference type="AlphaFoldDB" id="A0A9D9GXV9"/>
<name>A0A9D9GXV9_9BACT</name>
<feature type="domain" description="Flavodoxin-like" evidence="4">
    <location>
        <begin position="7"/>
        <end position="155"/>
    </location>
</feature>